<keyword evidence="1" id="KW-1133">Transmembrane helix</keyword>
<dbReference type="PROSITE" id="PS51257">
    <property type="entry name" value="PROKAR_LIPOPROTEIN"/>
    <property type="match status" value="1"/>
</dbReference>
<keyword evidence="1" id="KW-0472">Membrane</keyword>
<protein>
    <recommendedName>
        <fullName evidence="4">Lipoprotein</fullName>
    </recommendedName>
</protein>
<reference evidence="2 3" key="1">
    <citation type="submission" date="2018-06" db="EMBL/GenBank/DDBJ databases">
        <authorList>
            <consortium name="Pathogen Informatics"/>
            <person name="Doyle S."/>
        </authorList>
    </citation>
    <scope>NUCLEOTIDE SEQUENCE [LARGE SCALE GENOMIC DNA]</scope>
    <source>
        <strain evidence="2 3">NCTC13102</strain>
    </source>
</reference>
<name>A0A2X3BBT8_9HELI</name>
<proteinExistence type="predicted"/>
<organism evidence="2 3">
    <name type="scientific">Helicobacter fennelliae</name>
    <dbReference type="NCBI Taxonomy" id="215"/>
    <lineage>
        <taxon>Bacteria</taxon>
        <taxon>Pseudomonadati</taxon>
        <taxon>Campylobacterota</taxon>
        <taxon>Epsilonproteobacteria</taxon>
        <taxon>Campylobacterales</taxon>
        <taxon>Helicobacteraceae</taxon>
        <taxon>Helicobacter</taxon>
    </lineage>
</organism>
<evidence type="ECO:0008006" key="4">
    <source>
        <dbReference type="Google" id="ProtNLM"/>
    </source>
</evidence>
<dbReference type="AlphaFoldDB" id="A0A2X3BBT8"/>
<feature type="transmembrane region" description="Helical" evidence="1">
    <location>
        <begin position="6"/>
        <end position="23"/>
    </location>
</feature>
<keyword evidence="1" id="KW-0812">Transmembrane</keyword>
<dbReference type="Proteomes" id="UP000250166">
    <property type="component" value="Unassembled WGS sequence"/>
</dbReference>
<evidence type="ECO:0000313" key="2">
    <source>
        <dbReference type="EMBL" id="SQB98063.1"/>
    </source>
</evidence>
<dbReference type="EMBL" id="UAWL01000006">
    <property type="protein sequence ID" value="SQB98063.1"/>
    <property type="molecule type" value="Genomic_DNA"/>
</dbReference>
<sequence length="41" mass="4698">MKNLKFVIFILISILLGGCYDPIDLATMGYKKLNRLILIKN</sequence>
<accession>A0A2X3BBT8</accession>
<evidence type="ECO:0000256" key="1">
    <source>
        <dbReference type="SAM" id="Phobius"/>
    </source>
</evidence>
<gene>
    <name evidence="2" type="ORF">NCTC13102_00513</name>
</gene>
<evidence type="ECO:0000313" key="3">
    <source>
        <dbReference type="Proteomes" id="UP000250166"/>
    </source>
</evidence>